<accession>A0A0C9ZCQ2</accession>
<reference evidence="1 2" key="1">
    <citation type="submission" date="2014-04" db="EMBL/GenBank/DDBJ databases">
        <authorList>
            <consortium name="DOE Joint Genome Institute"/>
            <person name="Kuo A."/>
            <person name="Kohler A."/>
            <person name="Costa M.D."/>
            <person name="Nagy L.G."/>
            <person name="Floudas D."/>
            <person name="Copeland A."/>
            <person name="Barry K.W."/>
            <person name="Cichocki N."/>
            <person name="Veneault-Fourrey C."/>
            <person name="LaButti K."/>
            <person name="Lindquist E.A."/>
            <person name="Lipzen A."/>
            <person name="Lundell T."/>
            <person name="Morin E."/>
            <person name="Murat C."/>
            <person name="Sun H."/>
            <person name="Tunlid A."/>
            <person name="Henrissat B."/>
            <person name="Grigoriev I.V."/>
            <person name="Hibbett D.S."/>
            <person name="Martin F."/>
            <person name="Nordberg H.P."/>
            <person name="Cantor M.N."/>
            <person name="Hua S.X."/>
        </authorList>
    </citation>
    <scope>NUCLEOTIDE SEQUENCE [LARGE SCALE GENOMIC DNA]</scope>
    <source>
        <strain evidence="1 2">441</strain>
    </source>
</reference>
<keyword evidence="2" id="KW-1185">Reference proteome</keyword>
<gene>
    <name evidence="1" type="ORF">PISMIDRAFT_678967</name>
</gene>
<organism evidence="1 2">
    <name type="scientific">Pisolithus microcarpus 441</name>
    <dbReference type="NCBI Taxonomy" id="765257"/>
    <lineage>
        <taxon>Eukaryota</taxon>
        <taxon>Fungi</taxon>
        <taxon>Dikarya</taxon>
        <taxon>Basidiomycota</taxon>
        <taxon>Agaricomycotina</taxon>
        <taxon>Agaricomycetes</taxon>
        <taxon>Agaricomycetidae</taxon>
        <taxon>Boletales</taxon>
        <taxon>Sclerodermatineae</taxon>
        <taxon>Pisolithaceae</taxon>
        <taxon>Pisolithus</taxon>
    </lineage>
</organism>
<evidence type="ECO:0000313" key="1">
    <source>
        <dbReference type="EMBL" id="KIK23724.1"/>
    </source>
</evidence>
<dbReference type="HOGENOM" id="CLU_2655438_0_0_1"/>
<name>A0A0C9ZCQ2_9AGAM</name>
<protein>
    <submittedName>
        <fullName evidence="1">Uncharacterized protein</fullName>
    </submittedName>
</protein>
<proteinExistence type="predicted"/>
<evidence type="ECO:0000313" key="2">
    <source>
        <dbReference type="Proteomes" id="UP000054018"/>
    </source>
</evidence>
<dbReference type="AlphaFoldDB" id="A0A0C9ZCQ2"/>
<sequence>MYVYTHRRATNVHDHDGLFNFGVAIQRKLGDHGERRWGFYREYRDDITERSRSAAMSVICNCQPSDPRFIGRVSHM</sequence>
<reference evidence="2" key="2">
    <citation type="submission" date="2015-01" db="EMBL/GenBank/DDBJ databases">
        <title>Evolutionary Origins and Diversification of the Mycorrhizal Mutualists.</title>
        <authorList>
            <consortium name="DOE Joint Genome Institute"/>
            <consortium name="Mycorrhizal Genomics Consortium"/>
            <person name="Kohler A."/>
            <person name="Kuo A."/>
            <person name="Nagy L.G."/>
            <person name="Floudas D."/>
            <person name="Copeland A."/>
            <person name="Barry K.W."/>
            <person name="Cichocki N."/>
            <person name="Veneault-Fourrey C."/>
            <person name="LaButti K."/>
            <person name="Lindquist E.A."/>
            <person name="Lipzen A."/>
            <person name="Lundell T."/>
            <person name="Morin E."/>
            <person name="Murat C."/>
            <person name="Riley R."/>
            <person name="Ohm R."/>
            <person name="Sun H."/>
            <person name="Tunlid A."/>
            <person name="Henrissat B."/>
            <person name="Grigoriev I.V."/>
            <person name="Hibbett D.S."/>
            <person name="Martin F."/>
        </authorList>
    </citation>
    <scope>NUCLEOTIDE SEQUENCE [LARGE SCALE GENOMIC DNA]</scope>
    <source>
        <strain evidence="2">441</strain>
    </source>
</reference>
<dbReference type="EMBL" id="KN833723">
    <property type="protein sequence ID" value="KIK23724.1"/>
    <property type="molecule type" value="Genomic_DNA"/>
</dbReference>
<dbReference type="Proteomes" id="UP000054018">
    <property type="component" value="Unassembled WGS sequence"/>
</dbReference>